<name>A0A9W3SU50_BACTU</name>
<evidence type="ECO:0000313" key="3">
    <source>
        <dbReference type="Proteomes" id="UP000192743"/>
    </source>
</evidence>
<evidence type="ECO:0000313" key="2">
    <source>
        <dbReference type="EMBL" id="AOM11219.1"/>
    </source>
</evidence>
<keyword evidence="1" id="KW-0472">Membrane</keyword>
<protein>
    <submittedName>
        <fullName evidence="2">Uncharacterized protein</fullName>
    </submittedName>
</protein>
<dbReference type="RefSeq" id="WP_069355637.1">
    <property type="nucleotide sequence ID" value="NZ_CP015250.1"/>
</dbReference>
<feature type="transmembrane region" description="Helical" evidence="1">
    <location>
        <begin position="12"/>
        <end position="31"/>
    </location>
</feature>
<dbReference type="Proteomes" id="UP000192743">
    <property type="component" value="Chromosome"/>
</dbReference>
<organism evidence="2 3">
    <name type="scientific">Bacillus thuringiensis Bt18247</name>
    <dbReference type="NCBI Taxonomy" id="1423143"/>
    <lineage>
        <taxon>Bacteria</taxon>
        <taxon>Bacillati</taxon>
        <taxon>Bacillota</taxon>
        <taxon>Bacilli</taxon>
        <taxon>Bacillales</taxon>
        <taxon>Bacillaceae</taxon>
        <taxon>Bacillus</taxon>
        <taxon>Bacillus cereus group</taxon>
    </lineage>
</organism>
<proteinExistence type="predicted"/>
<gene>
    <name evidence="2" type="ORF">BTI247_28300</name>
</gene>
<keyword evidence="1" id="KW-0812">Transmembrane</keyword>
<dbReference type="AlphaFoldDB" id="A0A9W3SU50"/>
<evidence type="ECO:0000256" key="1">
    <source>
        <dbReference type="SAM" id="Phobius"/>
    </source>
</evidence>
<reference evidence="2 3" key="1">
    <citation type="submission" date="2016-02" db="EMBL/GenBank/DDBJ databases">
        <title>Comparative analysis of three nematocidal Bacillus thuringiensis strains.</title>
        <authorList>
            <person name="Hollensteiner J."/>
            <person name="Kloesener M."/>
            <person name="Bunk B."/>
            <person name="Sproeer C."/>
            <person name="Rosenstiel P."/>
            <person name="Schulte-Iserlohe R."/>
            <person name="Schulenburg H."/>
            <person name="Liesegang H."/>
        </authorList>
    </citation>
    <scope>NUCLEOTIDE SEQUENCE [LARGE SCALE GENOMIC DNA]</scope>
    <source>
        <strain evidence="2 3">Bt18247</strain>
    </source>
</reference>
<sequence length="214" mass="24377">MGEEIWNYIAKIGALWGFIGAIIVLLVNLYFTIRGKKEELRPYIEVLRVVADPLLHKGALKKGGKMILTDELKKYLSEQREDSGSKSGGVNLYPTFLKVKNISSNPCFGLKVKGIKESGSIKNTFIDMEFYVLKGDDELYIPLETPNSSVYNQVTLEVEYKTVANEKMIYKNKTTSKNGKELELLQSIYVVKKWGRNERIVETTASNIEWQIIK</sequence>
<accession>A0A9W3SU50</accession>
<dbReference type="EMBL" id="CP015250">
    <property type="protein sequence ID" value="AOM11219.1"/>
    <property type="molecule type" value="Genomic_DNA"/>
</dbReference>
<keyword evidence="1" id="KW-1133">Transmembrane helix</keyword>